<feature type="region of interest" description="Disordered" evidence="1">
    <location>
        <begin position="28"/>
        <end position="79"/>
    </location>
</feature>
<reference evidence="2 6" key="2">
    <citation type="submission" date="2019-01" db="EMBL/GenBank/DDBJ databases">
        <title>Complete Genome Sequence and Annotation of the Paracoccus pantotrophus type strain DSM 2944.</title>
        <authorList>
            <person name="Bockwoldt J.A."/>
            <person name="Zimmermann M."/>
            <person name="Tiso T."/>
            <person name="Blank L.M."/>
        </authorList>
    </citation>
    <scope>NUCLEOTIDE SEQUENCE [LARGE SCALE GENOMIC DNA]</scope>
    <source>
        <strain evidence="2 6">DSM 2944</strain>
    </source>
</reference>
<evidence type="ECO:0000313" key="7">
    <source>
        <dbReference type="Proteomes" id="UP000509322"/>
    </source>
</evidence>
<protein>
    <submittedName>
        <fullName evidence="3">Uncharacterized protein</fullName>
    </submittedName>
</protein>
<evidence type="ECO:0000313" key="3">
    <source>
        <dbReference type="EMBL" id="QLH13204.1"/>
    </source>
</evidence>
<dbReference type="EMBL" id="RBLI01000002">
    <property type="protein sequence ID" value="RKS44891.1"/>
    <property type="molecule type" value="Genomic_DNA"/>
</dbReference>
<name>A0A1I5MHD5_PARPN</name>
<reference evidence="4 5" key="1">
    <citation type="submission" date="2018-10" db="EMBL/GenBank/DDBJ databases">
        <title>Genomic Encyclopedia of Archaeal and Bacterial Type Strains, Phase II (KMG-II): from individual species to whole genera.</title>
        <authorList>
            <person name="Goeker M."/>
        </authorList>
    </citation>
    <scope>NUCLEOTIDE SEQUENCE [LARGE SCALE GENOMIC DNA]</scope>
    <source>
        <strain evidence="5">ATCC 35512 / DSM 2944 / CIP 106514 / LMD 82.5 / NBRC 102493 / NCCB 82005 / GB17</strain>
        <strain evidence="4">DSM 2944</strain>
    </source>
</reference>
<dbReference type="GeneID" id="51369248"/>
<keyword evidence="5" id="KW-1185">Reference proteome</keyword>
<dbReference type="EMBL" id="CP058689">
    <property type="protein sequence ID" value="QLH13204.1"/>
    <property type="molecule type" value="Genomic_DNA"/>
</dbReference>
<accession>A0A1I5MHD5</accession>
<dbReference type="Proteomes" id="UP000326453">
    <property type="component" value="Chromosome 2"/>
</dbReference>
<proteinExistence type="predicted"/>
<evidence type="ECO:0000313" key="2">
    <source>
        <dbReference type="EMBL" id="QFG34938.1"/>
    </source>
</evidence>
<dbReference type="Proteomes" id="UP000509322">
    <property type="component" value="Chromosome 1"/>
</dbReference>
<dbReference type="EMBL" id="CP044423">
    <property type="protein sequence ID" value="QFG34938.1"/>
    <property type="molecule type" value="Genomic_DNA"/>
</dbReference>
<dbReference type="KEGG" id="ppan:ESD82_01670"/>
<dbReference type="Proteomes" id="UP000273626">
    <property type="component" value="Unassembled WGS sequence"/>
</dbReference>
<evidence type="ECO:0000313" key="5">
    <source>
        <dbReference type="Proteomes" id="UP000273626"/>
    </source>
</evidence>
<evidence type="ECO:0000256" key="1">
    <source>
        <dbReference type="SAM" id="MobiDB-lite"/>
    </source>
</evidence>
<evidence type="ECO:0000313" key="6">
    <source>
        <dbReference type="Proteomes" id="UP000326453"/>
    </source>
</evidence>
<dbReference type="AlphaFoldDB" id="A0A1I5MHD5"/>
<dbReference type="RefSeq" id="WP_024845894.1">
    <property type="nucleotide sequence ID" value="NZ_CP038206.1"/>
</dbReference>
<reference evidence="3 7" key="3">
    <citation type="submission" date="2020-07" db="EMBL/GenBank/DDBJ databases">
        <title>The complete genome of Paracoccus pantotrophus ACCC 10489.</title>
        <authorList>
            <person name="Si Y."/>
        </authorList>
    </citation>
    <scope>NUCLEOTIDE SEQUENCE [LARGE SCALE GENOMIC DNA]</scope>
    <source>
        <strain evidence="3 7">ACCC10489</strain>
    </source>
</reference>
<organism evidence="3 7">
    <name type="scientific">Paracoccus pantotrophus</name>
    <name type="common">Thiosphaera pantotropha</name>
    <dbReference type="NCBI Taxonomy" id="82367"/>
    <lineage>
        <taxon>Bacteria</taxon>
        <taxon>Pseudomonadati</taxon>
        <taxon>Pseudomonadota</taxon>
        <taxon>Alphaproteobacteria</taxon>
        <taxon>Rhodobacterales</taxon>
        <taxon>Paracoccaceae</taxon>
        <taxon>Paracoccus</taxon>
    </lineage>
</organism>
<gene>
    <name evidence="4" type="ORF">BDE18_3751</name>
    <name evidence="2" type="ORF">ESD82_01670</name>
    <name evidence="3" type="ORF">HYQ43_02610</name>
</gene>
<dbReference type="OrthoDB" id="7873635at2"/>
<sequence length="79" mass="8583">MNNRHLAFLCGLAAGFALKGACDALARPAAAGPGRSHRPRREEIRPAGRRLMKNPPRSWDIVDEQGDESFPASDPPGNY</sequence>
<evidence type="ECO:0000313" key="4">
    <source>
        <dbReference type="EMBL" id="RKS44891.1"/>
    </source>
</evidence>